<accession>A0A239BLM8</accession>
<proteinExistence type="inferred from homology"/>
<dbReference type="RefSeq" id="WP_242975041.1">
    <property type="nucleotide sequence ID" value="NZ_FZOJ01000004.1"/>
</dbReference>
<keyword evidence="3" id="KW-1003">Cell membrane</keyword>
<evidence type="ECO:0000256" key="5">
    <source>
        <dbReference type="ARBA" id="ARBA00022989"/>
    </source>
</evidence>
<evidence type="ECO:0000256" key="7">
    <source>
        <dbReference type="SAM" id="Phobius"/>
    </source>
</evidence>
<feature type="transmembrane region" description="Helical" evidence="7">
    <location>
        <begin position="70"/>
        <end position="90"/>
    </location>
</feature>
<evidence type="ECO:0000256" key="3">
    <source>
        <dbReference type="ARBA" id="ARBA00022475"/>
    </source>
</evidence>
<dbReference type="GO" id="GO:0005886">
    <property type="term" value="C:plasma membrane"/>
    <property type="evidence" value="ECO:0007669"/>
    <property type="project" value="UniProtKB-SubCell"/>
</dbReference>
<dbReference type="EMBL" id="FZOJ01000004">
    <property type="protein sequence ID" value="SNS09045.1"/>
    <property type="molecule type" value="Genomic_DNA"/>
</dbReference>
<feature type="domain" description="YetF C-terminal" evidence="8">
    <location>
        <begin position="96"/>
        <end position="154"/>
    </location>
</feature>
<evidence type="ECO:0000313" key="9">
    <source>
        <dbReference type="EMBL" id="SNS09045.1"/>
    </source>
</evidence>
<evidence type="ECO:0000256" key="2">
    <source>
        <dbReference type="ARBA" id="ARBA00006448"/>
    </source>
</evidence>
<organism evidence="9 10">
    <name type="scientific">Anaerovirgula multivorans</name>
    <dbReference type="NCBI Taxonomy" id="312168"/>
    <lineage>
        <taxon>Bacteria</taxon>
        <taxon>Bacillati</taxon>
        <taxon>Bacillota</taxon>
        <taxon>Clostridia</taxon>
        <taxon>Peptostreptococcales</taxon>
        <taxon>Natronincolaceae</taxon>
        <taxon>Anaerovirgula</taxon>
    </lineage>
</organism>
<name>A0A239BLM8_9FIRM</name>
<gene>
    <name evidence="9" type="ORF">SAMN05446037_10047</name>
</gene>
<comment type="subcellular location">
    <subcellularLocation>
        <location evidence="1">Cell membrane</location>
        <topology evidence="1">Multi-pass membrane protein</topology>
    </subcellularLocation>
</comment>
<dbReference type="AlphaFoldDB" id="A0A239BLM8"/>
<dbReference type="PANTHER" id="PTHR34582:SF6">
    <property type="entry name" value="UPF0702 TRANSMEMBRANE PROTEIN YCAP"/>
    <property type="match status" value="1"/>
</dbReference>
<feature type="transmembrane region" description="Helical" evidence="7">
    <location>
        <begin position="13"/>
        <end position="32"/>
    </location>
</feature>
<evidence type="ECO:0000256" key="4">
    <source>
        <dbReference type="ARBA" id="ARBA00022692"/>
    </source>
</evidence>
<reference evidence="9 10" key="1">
    <citation type="submission" date="2017-06" db="EMBL/GenBank/DDBJ databases">
        <authorList>
            <person name="Kim H.J."/>
            <person name="Triplett B.A."/>
        </authorList>
    </citation>
    <scope>NUCLEOTIDE SEQUENCE [LARGE SCALE GENOMIC DNA]</scope>
    <source>
        <strain evidence="9 10">SCA</strain>
    </source>
</reference>
<protein>
    <recommendedName>
        <fullName evidence="8">YetF C-terminal domain-containing protein</fullName>
    </recommendedName>
</protein>
<dbReference type="Gene3D" id="3.30.240.20">
    <property type="entry name" value="bsu07140 like domains"/>
    <property type="match status" value="1"/>
</dbReference>
<keyword evidence="4 7" id="KW-0812">Transmembrane</keyword>
<dbReference type="InterPro" id="IPR023090">
    <property type="entry name" value="UPF0702_alpha/beta_dom_sf"/>
</dbReference>
<evidence type="ECO:0000256" key="1">
    <source>
        <dbReference type="ARBA" id="ARBA00004651"/>
    </source>
</evidence>
<keyword evidence="10" id="KW-1185">Reference proteome</keyword>
<evidence type="ECO:0000313" key="10">
    <source>
        <dbReference type="Proteomes" id="UP000198304"/>
    </source>
</evidence>
<sequence>MDWKSFMEGSKDLSLLALVLRAIILYIALIIATRMMGHRQVGILTGHNYLVAAGIVSLAAIRMINPESSLTFGLVIVFVYAFVNIFLSYLDIKWPKAIDRKPAILIYDGKIDEKNLHQMGLDHEWIITTLTEKGISNLKDVFLAMLEADGTVYVSV</sequence>
<feature type="transmembrane region" description="Helical" evidence="7">
    <location>
        <begin position="44"/>
        <end position="64"/>
    </location>
</feature>
<dbReference type="Pfam" id="PF04239">
    <property type="entry name" value="DUF421"/>
    <property type="match status" value="1"/>
</dbReference>
<dbReference type="Proteomes" id="UP000198304">
    <property type="component" value="Unassembled WGS sequence"/>
</dbReference>
<dbReference type="InterPro" id="IPR007353">
    <property type="entry name" value="DUF421"/>
</dbReference>
<evidence type="ECO:0000256" key="6">
    <source>
        <dbReference type="ARBA" id="ARBA00023136"/>
    </source>
</evidence>
<keyword evidence="5 7" id="KW-1133">Transmembrane helix</keyword>
<comment type="similarity">
    <text evidence="2">Belongs to the UPF0702 family.</text>
</comment>
<keyword evidence="6 7" id="KW-0472">Membrane</keyword>
<dbReference type="PANTHER" id="PTHR34582">
    <property type="entry name" value="UPF0702 TRANSMEMBRANE PROTEIN YCAP"/>
    <property type="match status" value="1"/>
</dbReference>
<evidence type="ECO:0000259" key="8">
    <source>
        <dbReference type="Pfam" id="PF04239"/>
    </source>
</evidence>